<keyword evidence="3 8" id="KW-0813">Transport</keyword>
<dbReference type="GO" id="GO:0043162">
    <property type="term" value="P:ubiquitin-dependent protein catabolic process via the multivesicular body sorting pathway"/>
    <property type="evidence" value="ECO:0007669"/>
    <property type="project" value="TreeGrafter"/>
</dbReference>
<evidence type="ECO:0000256" key="2">
    <source>
        <dbReference type="ARBA" id="ARBA00007617"/>
    </source>
</evidence>
<comment type="subcellular location">
    <subcellularLocation>
        <location evidence="1">Late endosome membrane</location>
        <topology evidence="1">Peripheral membrane protein</topology>
    </subcellularLocation>
</comment>
<dbReference type="GO" id="GO:0031902">
    <property type="term" value="C:late endosome membrane"/>
    <property type="evidence" value="ECO:0007669"/>
    <property type="project" value="UniProtKB-SubCell"/>
</dbReference>
<dbReference type="GO" id="GO:0048306">
    <property type="term" value="F:calcium-dependent protein binding"/>
    <property type="evidence" value="ECO:0007669"/>
    <property type="project" value="UniProtKB-ARBA"/>
</dbReference>
<dbReference type="InterPro" id="IPR037202">
    <property type="entry name" value="ESCRT_assembly_dom"/>
</dbReference>
<dbReference type="GO" id="GO:0006612">
    <property type="term" value="P:protein targeting to membrane"/>
    <property type="evidence" value="ECO:0007669"/>
    <property type="project" value="TreeGrafter"/>
</dbReference>
<organism evidence="11 12">
    <name type="scientific">Zoarces viviparus</name>
    <name type="common">Viviparous eelpout</name>
    <name type="synonym">Blennius viviparus</name>
    <dbReference type="NCBI Taxonomy" id="48416"/>
    <lineage>
        <taxon>Eukaryota</taxon>
        <taxon>Metazoa</taxon>
        <taxon>Chordata</taxon>
        <taxon>Craniata</taxon>
        <taxon>Vertebrata</taxon>
        <taxon>Euteleostomi</taxon>
        <taxon>Actinopterygii</taxon>
        <taxon>Neopterygii</taxon>
        <taxon>Teleostei</taxon>
        <taxon>Neoteleostei</taxon>
        <taxon>Acanthomorphata</taxon>
        <taxon>Eupercaria</taxon>
        <taxon>Perciformes</taxon>
        <taxon>Cottioidei</taxon>
        <taxon>Zoarcales</taxon>
        <taxon>Zoarcidae</taxon>
        <taxon>Zoarcinae</taxon>
        <taxon>Zoarces</taxon>
    </lineage>
</organism>
<dbReference type="Pfam" id="PF07200">
    <property type="entry name" value="Mod_r"/>
    <property type="match status" value="1"/>
</dbReference>
<name>A0AAW1ELQ7_ZOAVI</name>
<feature type="compositionally biased region" description="Low complexity" evidence="9">
    <location>
        <begin position="180"/>
        <end position="205"/>
    </location>
</feature>
<evidence type="ECO:0000256" key="1">
    <source>
        <dbReference type="ARBA" id="ARBA00004633"/>
    </source>
</evidence>
<proteinExistence type="inferred from homology"/>
<dbReference type="InterPro" id="IPR009851">
    <property type="entry name" value="Mod_r"/>
</dbReference>
<evidence type="ECO:0000256" key="7">
    <source>
        <dbReference type="ARBA" id="ARBA00025010"/>
    </source>
</evidence>
<comment type="similarity">
    <text evidence="2">Belongs to the VPS37 family.</text>
</comment>
<comment type="function">
    <text evidence="7">Component of the ESCRT-I complex, a regulator of vesicular trafficking process. Required for the sorting of endocytic ubiquitinated cargos into multivesicular bodies. May be involved in cell growth and differentiation.</text>
</comment>
<dbReference type="GO" id="GO:0006623">
    <property type="term" value="P:protein targeting to vacuole"/>
    <property type="evidence" value="ECO:0007669"/>
    <property type="project" value="TreeGrafter"/>
</dbReference>
<dbReference type="GO" id="GO:0039702">
    <property type="term" value="P:viral budding via host ESCRT complex"/>
    <property type="evidence" value="ECO:0007669"/>
    <property type="project" value="UniProtKB-ARBA"/>
</dbReference>
<feature type="compositionally biased region" description="Low complexity" evidence="9">
    <location>
        <begin position="223"/>
        <end position="239"/>
    </location>
</feature>
<accession>A0AAW1ELQ7</accession>
<dbReference type="PANTHER" id="PTHR13678">
    <property type="entry name" value="VACUOLAR PROTEIN SORTING-ASSOCIATED PROTEIN 37"/>
    <property type="match status" value="1"/>
</dbReference>
<evidence type="ECO:0000256" key="9">
    <source>
        <dbReference type="SAM" id="MobiDB-lite"/>
    </source>
</evidence>
<dbReference type="GO" id="GO:0000813">
    <property type="term" value="C:ESCRT I complex"/>
    <property type="evidence" value="ECO:0007669"/>
    <property type="project" value="UniProtKB-ARBA"/>
</dbReference>
<feature type="compositionally biased region" description="Pro residues" evidence="9">
    <location>
        <begin position="269"/>
        <end position="280"/>
    </location>
</feature>
<dbReference type="InterPro" id="IPR029012">
    <property type="entry name" value="Helix_hairpin_bin_sf"/>
</dbReference>
<keyword evidence="12" id="KW-1185">Reference proteome</keyword>
<dbReference type="FunFam" id="1.10.287.660:FF:000003">
    <property type="entry name" value="vacuolar protein sorting-associated protein 37B"/>
    <property type="match status" value="1"/>
</dbReference>
<keyword evidence="6" id="KW-0472">Membrane</keyword>
<dbReference type="SUPFAM" id="SSF140111">
    <property type="entry name" value="Endosomal sorting complex assembly domain"/>
    <property type="match status" value="1"/>
</dbReference>
<evidence type="ECO:0000256" key="5">
    <source>
        <dbReference type="ARBA" id="ARBA00022927"/>
    </source>
</evidence>
<dbReference type="PANTHER" id="PTHR13678:SF9">
    <property type="entry name" value="VACUOLAR PROTEIN SORTING-ASSOCIATED PROTEIN 37B"/>
    <property type="match status" value="1"/>
</dbReference>
<sequence length="288" mass="31806">MSSFNNKFSAYSMTQLNGVLEDDEKLTQMVQEMDEMQEVQQSKETTLVSNRTLAEQNLALQPRLDHKKEELTKRYNSLQDSFESYQLRKSTLDHKSGSSSLDILLALLQAEGAKIEEETENMADSFLDGDMTLDSFIDGYQSNRKLAHLRRVKIEKLQEMVLNGHRLPQAYVPNSRSQDLSAASKPSSTSSFLSEAGSGSSPVAQPRRKPPVPPSQPAPVLNPAATAAPQPPSAFSSASPYPPIPPRTGQPFPNVPSGYPNHFLSQYPPAVPQRPPPRMAPQPGFIMQ</sequence>
<gene>
    <name evidence="11" type="ORF">VZT92_019694</name>
</gene>
<evidence type="ECO:0000256" key="6">
    <source>
        <dbReference type="ARBA" id="ARBA00023136"/>
    </source>
</evidence>
<protein>
    <recommendedName>
        <fullName evidence="10">VPS37 C-terminal domain-containing protein</fullName>
    </recommendedName>
</protein>
<dbReference type="PROSITE" id="PS51314">
    <property type="entry name" value="VPS37_C"/>
    <property type="match status" value="1"/>
</dbReference>
<keyword evidence="5 8" id="KW-0653">Protein transport</keyword>
<feature type="region of interest" description="Disordered" evidence="9">
    <location>
        <begin position="174"/>
        <end position="288"/>
    </location>
</feature>
<evidence type="ECO:0000256" key="4">
    <source>
        <dbReference type="ARBA" id="ARBA00022753"/>
    </source>
</evidence>
<comment type="caution">
    <text evidence="11">The sequence shown here is derived from an EMBL/GenBank/DDBJ whole genome shotgun (WGS) entry which is preliminary data.</text>
</comment>
<dbReference type="AlphaFoldDB" id="A0AAW1ELQ7"/>
<dbReference type="GO" id="GO:0036258">
    <property type="term" value="P:multivesicular body assembly"/>
    <property type="evidence" value="ECO:0007669"/>
    <property type="project" value="UniProtKB-ARBA"/>
</dbReference>
<evidence type="ECO:0000256" key="8">
    <source>
        <dbReference type="PROSITE-ProRule" id="PRU00646"/>
    </source>
</evidence>
<evidence type="ECO:0000313" key="12">
    <source>
        <dbReference type="Proteomes" id="UP001488805"/>
    </source>
</evidence>
<feature type="domain" description="VPS37 C-terminal" evidence="10">
    <location>
        <begin position="82"/>
        <end position="171"/>
    </location>
</feature>
<dbReference type="Gene3D" id="1.10.287.660">
    <property type="entry name" value="Helix hairpin bin"/>
    <property type="match status" value="1"/>
</dbReference>
<evidence type="ECO:0000313" key="11">
    <source>
        <dbReference type="EMBL" id="KAK9523292.1"/>
    </source>
</evidence>
<dbReference type="Proteomes" id="UP001488805">
    <property type="component" value="Unassembled WGS sequence"/>
</dbReference>
<evidence type="ECO:0000256" key="3">
    <source>
        <dbReference type="ARBA" id="ARBA00022448"/>
    </source>
</evidence>
<evidence type="ECO:0000259" key="10">
    <source>
        <dbReference type="PROSITE" id="PS51314"/>
    </source>
</evidence>
<dbReference type="EMBL" id="JBCEZU010000221">
    <property type="protein sequence ID" value="KAK9523292.1"/>
    <property type="molecule type" value="Genomic_DNA"/>
</dbReference>
<reference evidence="11 12" key="1">
    <citation type="journal article" date="2024" name="Genome Biol. Evol.">
        <title>Chromosome-level genome assembly of the viviparous eelpout Zoarces viviparus.</title>
        <authorList>
            <person name="Fuhrmann N."/>
            <person name="Brasseur M.V."/>
            <person name="Bakowski C.E."/>
            <person name="Podsiadlowski L."/>
            <person name="Prost S."/>
            <person name="Krehenwinkel H."/>
            <person name="Mayer C."/>
        </authorList>
    </citation>
    <scope>NUCLEOTIDE SEQUENCE [LARGE SCALE GENOMIC DNA]</scope>
    <source>
        <strain evidence="11">NO-MEL_2022_Ind0_liver</strain>
    </source>
</reference>
<dbReference type="GO" id="GO:0016236">
    <property type="term" value="P:macroautophagy"/>
    <property type="evidence" value="ECO:0007669"/>
    <property type="project" value="UniProtKB-ARBA"/>
</dbReference>
<keyword evidence="4" id="KW-0967">Endosome</keyword>